<dbReference type="AlphaFoldDB" id="A0A1R1YMH7"/>
<gene>
    <name evidence="1" type="ORF">AYI69_g2456</name>
</gene>
<protein>
    <recommendedName>
        <fullName evidence="3">Retrotransposon gag domain-containing protein</fullName>
    </recommendedName>
</protein>
<reference evidence="2" key="1">
    <citation type="submission" date="2017-01" db="EMBL/GenBank/DDBJ databases">
        <authorList>
            <person name="Wang Y."/>
            <person name="White M."/>
            <person name="Kvist S."/>
            <person name="Moncalvo J.-M."/>
        </authorList>
    </citation>
    <scope>NUCLEOTIDE SEQUENCE [LARGE SCALE GENOMIC DNA]</scope>
    <source>
        <strain evidence="2">ID-206-W2</strain>
    </source>
</reference>
<accession>A0A1R1YMH7</accession>
<keyword evidence="2" id="KW-1185">Reference proteome</keyword>
<dbReference type="EMBL" id="LSSM01000719">
    <property type="protein sequence ID" value="OMJ28084.1"/>
    <property type="molecule type" value="Genomic_DNA"/>
</dbReference>
<evidence type="ECO:0000313" key="1">
    <source>
        <dbReference type="EMBL" id="OMJ28084.1"/>
    </source>
</evidence>
<proteinExistence type="predicted"/>
<dbReference type="Proteomes" id="UP000187429">
    <property type="component" value="Unassembled WGS sequence"/>
</dbReference>
<organism evidence="1 2">
    <name type="scientific">Smittium culicis</name>
    <dbReference type="NCBI Taxonomy" id="133412"/>
    <lineage>
        <taxon>Eukaryota</taxon>
        <taxon>Fungi</taxon>
        <taxon>Fungi incertae sedis</taxon>
        <taxon>Zoopagomycota</taxon>
        <taxon>Kickxellomycotina</taxon>
        <taxon>Harpellomycetes</taxon>
        <taxon>Harpellales</taxon>
        <taxon>Legeriomycetaceae</taxon>
        <taxon>Smittium</taxon>
    </lineage>
</organism>
<evidence type="ECO:0008006" key="3">
    <source>
        <dbReference type="Google" id="ProtNLM"/>
    </source>
</evidence>
<name>A0A1R1YMH7_9FUNG</name>
<sequence>MNKEKFKTWIDLEYEFKKNFSNKESEIIAWDKIQNIRQTDYKYIEDLELELEELFIKAKIDDEKVKWDCLLSSLESKNKRIILEKGIHTSKRTIDHIKGSEKLDRVMEVGMEGSKIGKEMEVDLDRKIVKKHPYSSAEEPMYEALI</sequence>
<comment type="caution">
    <text evidence="1">The sequence shown here is derived from an EMBL/GenBank/DDBJ whole genome shotgun (WGS) entry which is preliminary data.</text>
</comment>
<evidence type="ECO:0000313" key="2">
    <source>
        <dbReference type="Proteomes" id="UP000187429"/>
    </source>
</evidence>